<dbReference type="KEGG" id="pda:103709360"/>
<name>A0A8B9AUY3_PHODC</name>
<organism evidence="2 3">
    <name type="scientific">Phoenix dactylifera</name>
    <name type="common">Date palm</name>
    <dbReference type="NCBI Taxonomy" id="42345"/>
    <lineage>
        <taxon>Eukaryota</taxon>
        <taxon>Viridiplantae</taxon>
        <taxon>Streptophyta</taxon>
        <taxon>Embryophyta</taxon>
        <taxon>Tracheophyta</taxon>
        <taxon>Spermatophyta</taxon>
        <taxon>Magnoliopsida</taxon>
        <taxon>Liliopsida</taxon>
        <taxon>Arecaceae</taxon>
        <taxon>Coryphoideae</taxon>
        <taxon>Phoeniceae</taxon>
        <taxon>Phoenix</taxon>
    </lineage>
</organism>
<feature type="compositionally biased region" description="Basic and acidic residues" evidence="1">
    <location>
        <begin position="512"/>
        <end position="546"/>
    </location>
</feature>
<reference evidence="3" key="2">
    <citation type="submission" date="2025-08" db="UniProtKB">
        <authorList>
            <consortium name="RefSeq"/>
        </authorList>
    </citation>
    <scope>IDENTIFICATION</scope>
    <source>
        <tissue evidence="3">Young leaves</tissue>
    </source>
</reference>
<feature type="compositionally biased region" description="Basic and acidic residues" evidence="1">
    <location>
        <begin position="376"/>
        <end position="385"/>
    </location>
</feature>
<accession>A0A8B9AUY3</accession>
<dbReference type="GO" id="GO:0003723">
    <property type="term" value="F:RNA binding"/>
    <property type="evidence" value="ECO:0007669"/>
    <property type="project" value="InterPro"/>
</dbReference>
<proteinExistence type="predicted"/>
<dbReference type="InterPro" id="IPR028364">
    <property type="entry name" value="Ribosomal_uL1/biogenesis"/>
</dbReference>
<dbReference type="GeneID" id="103709360"/>
<evidence type="ECO:0000313" key="2">
    <source>
        <dbReference type="Proteomes" id="UP000228380"/>
    </source>
</evidence>
<feature type="compositionally biased region" description="Basic and acidic residues" evidence="1">
    <location>
        <begin position="331"/>
        <end position="346"/>
    </location>
</feature>
<dbReference type="Pfam" id="PF00687">
    <property type="entry name" value="Ribosomal_L1"/>
    <property type="match status" value="1"/>
</dbReference>
<feature type="compositionally biased region" description="Basic residues" evidence="1">
    <location>
        <begin position="547"/>
        <end position="558"/>
    </location>
</feature>
<dbReference type="SUPFAM" id="SSF56808">
    <property type="entry name" value="Ribosomal protein L1"/>
    <property type="match status" value="1"/>
</dbReference>
<dbReference type="CDD" id="cd00403">
    <property type="entry name" value="Ribosomal_L1"/>
    <property type="match status" value="1"/>
</dbReference>
<dbReference type="PANTHER" id="PTHR23105">
    <property type="entry name" value="RIBOSOMAL PROTEIN L7AE FAMILY MEMBER"/>
    <property type="match status" value="1"/>
</dbReference>
<protein>
    <submittedName>
        <fullName evidence="3">Ribosomal L1 domain-containing protein 1-like</fullName>
    </submittedName>
</protein>
<gene>
    <name evidence="3" type="primary">LOC103709360</name>
</gene>
<evidence type="ECO:0000313" key="3">
    <source>
        <dbReference type="RefSeq" id="XP_038987668.1"/>
    </source>
</evidence>
<dbReference type="AlphaFoldDB" id="A0A8B9AUY3"/>
<dbReference type="InterPro" id="IPR023674">
    <property type="entry name" value="Ribosomal_uL1-like"/>
</dbReference>
<dbReference type="RefSeq" id="XP_038987668.1">
    <property type="nucleotide sequence ID" value="XM_039131740.1"/>
</dbReference>
<dbReference type="Proteomes" id="UP000228380">
    <property type="component" value="Chromosome 11"/>
</dbReference>
<feature type="region of interest" description="Disordered" evidence="1">
    <location>
        <begin position="296"/>
        <end position="558"/>
    </location>
</feature>
<feature type="compositionally biased region" description="Basic and acidic residues" evidence="1">
    <location>
        <begin position="436"/>
        <end position="452"/>
    </location>
</feature>
<feature type="compositionally biased region" description="Basic and acidic residues" evidence="1">
    <location>
        <begin position="410"/>
        <end position="428"/>
    </location>
</feature>
<evidence type="ECO:0000256" key="1">
    <source>
        <dbReference type="SAM" id="MobiDB-lite"/>
    </source>
</evidence>
<dbReference type="InterPro" id="IPR050257">
    <property type="entry name" value="eL8/uL1-like"/>
</dbReference>
<dbReference type="InterPro" id="IPR016095">
    <property type="entry name" value="Ribosomal_uL1_3-a/b-sand"/>
</dbReference>
<dbReference type="OrthoDB" id="10251727at2759"/>
<feature type="compositionally biased region" description="Basic and acidic residues" evidence="1">
    <location>
        <begin position="296"/>
        <end position="324"/>
    </location>
</feature>
<reference evidence="2" key="1">
    <citation type="journal article" date="2019" name="Nat. Commun.">
        <title>Genome-wide association mapping of date palm fruit traits.</title>
        <authorList>
            <person name="Hazzouri K.M."/>
            <person name="Gros-Balthazard M."/>
            <person name="Flowers J.M."/>
            <person name="Copetti D."/>
            <person name="Lemansour A."/>
            <person name="Lebrun M."/>
            <person name="Masmoudi K."/>
            <person name="Ferrand S."/>
            <person name="Dhar M.I."/>
            <person name="Fresquez Z.A."/>
            <person name="Rosas U."/>
            <person name="Zhang J."/>
            <person name="Talag J."/>
            <person name="Lee S."/>
            <person name="Kudrna D."/>
            <person name="Powell R.F."/>
            <person name="Leitch I.J."/>
            <person name="Krueger R.R."/>
            <person name="Wing R.A."/>
            <person name="Amiri K.M.A."/>
            <person name="Purugganan M.D."/>
        </authorList>
    </citation>
    <scope>NUCLEOTIDE SEQUENCE [LARGE SCALE GENOMIC DNA]</scope>
    <source>
        <strain evidence="2">cv. Khalas</strain>
    </source>
</reference>
<feature type="compositionally biased region" description="Acidic residues" evidence="1">
    <location>
        <begin position="365"/>
        <end position="375"/>
    </location>
</feature>
<sequence length="558" mass="62952">MAAATTPSSSSSSSRMISRETVGKAVDALLKWMQARAEQQQKAQLLDPDDDLIYIVLTLKRIPPKSRINPYRIPLPHPLYESAATSACLILDDRDRPASRRSSSSLTAAAALDRARSLSLPLADAIPLSALASDYRPFEARRRLCDSHDLFFADRAVLPLLPRLLGKHFFKSKKLPLPLDLSRPGWPENLRACLRSTLLHLRTGSCSGLKVGRLSMACDPIAENIMAAIEGAMAHVPKKWANVRSIHVKAVNSVALTIYQAMPELGLKIEVPVPCVPQKKDEMEQDVEEPIREAEVVRKEEKSKKQDAEESIREGEVVQEEEKPKMKKRRREEMPKKGRRIHEVQHTDTTNDFDLRSEEFLIGESVDEGIMEEEGGEARMEERMNEKKKKNKTKQGVEVSVRKEKKKKKREDGIQNDKEADSDRKETDESMVALAKKKELKNDGKMKKEKDKKGRKHSSVDDEVTDESYDVVKDGDVDIGSGDNDEEKVGVGKKMKNAKKDANVKKGKGKRSKSDGNEDDDRNRKDDGAKESKNKMAGEKKVLKKTERMKRQKRKCLE</sequence>
<dbReference type="Gene3D" id="3.40.50.790">
    <property type="match status" value="1"/>
</dbReference>
<keyword evidence="2" id="KW-1185">Reference proteome</keyword>